<evidence type="ECO:0000313" key="3">
    <source>
        <dbReference type="Proteomes" id="UP000053958"/>
    </source>
</evidence>
<keyword evidence="3" id="KW-1185">Reference proteome</keyword>
<evidence type="ECO:0000256" key="1">
    <source>
        <dbReference type="SAM" id="MobiDB-lite"/>
    </source>
</evidence>
<reference evidence="2 3" key="1">
    <citation type="submission" date="2015-04" db="EMBL/GenBank/DDBJ databases">
        <authorList>
            <person name="Heijne W.H."/>
            <person name="Fedorova N.D."/>
            <person name="Nierman W.C."/>
            <person name="Vollebregt A.W."/>
            <person name="Zhao Z."/>
            <person name="Wu L."/>
            <person name="Kumar M."/>
            <person name="Stam H."/>
            <person name="van den Berg M.A."/>
            <person name="Pel H.J."/>
        </authorList>
    </citation>
    <scope>NUCLEOTIDE SEQUENCE [LARGE SCALE GENOMIC DNA]</scope>
    <source>
        <strain evidence="2 3">CBS 393.64</strain>
    </source>
</reference>
<feature type="compositionally biased region" description="Gly residues" evidence="1">
    <location>
        <begin position="34"/>
        <end position="47"/>
    </location>
</feature>
<dbReference type="AlphaFoldDB" id="A0A0F4YIF5"/>
<feature type="region of interest" description="Disordered" evidence="1">
    <location>
        <begin position="30"/>
        <end position="95"/>
    </location>
</feature>
<name>A0A0F4YIF5_RASE3</name>
<sequence>FQAERDWLSDEAQRCACVDVKGRKKWSVARLVGSGPGDSNGGGGGGDSFRSERAGSADCQTGSTSQHGPGGLNLEEQRATEGPGRSGSGETALGRAVHGSTISDWALFELRFHGIALDSAQRTDRSGQWAGV</sequence>
<dbReference type="RefSeq" id="XP_013323985.1">
    <property type="nucleotide sequence ID" value="XM_013468531.1"/>
</dbReference>
<feature type="compositionally biased region" description="Polar residues" evidence="1">
    <location>
        <begin position="58"/>
        <end position="67"/>
    </location>
</feature>
<dbReference type="Proteomes" id="UP000053958">
    <property type="component" value="Unassembled WGS sequence"/>
</dbReference>
<feature type="non-terminal residue" evidence="2">
    <location>
        <position position="1"/>
    </location>
</feature>
<dbReference type="EMBL" id="LASV01000663">
    <property type="protein sequence ID" value="KKA17373.1"/>
    <property type="molecule type" value="Genomic_DNA"/>
</dbReference>
<evidence type="ECO:0000313" key="2">
    <source>
        <dbReference type="EMBL" id="KKA17373.1"/>
    </source>
</evidence>
<comment type="caution">
    <text evidence="2">The sequence shown here is derived from an EMBL/GenBank/DDBJ whole genome shotgun (WGS) entry which is preliminary data.</text>
</comment>
<organism evidence="2 3">
    <name type="scientific">Rasamsonia emersonii (strain ATCC 16479 / CBS 393.64 / IMI 116815)</name>
    <dbReference type="NCBI Taxonomy" id="1408163"/>
    <lineage>
        <taxon>Eukaryota</taxon>
        <taxon>Fungi</taxon>
        <taxon>Dikarya</taxon>
        <taxon>Ascomycota</taxon>
        <taxon>Pezizomycotina</taxon>
        <taxon>Eurotiomycetes</taxon>
        <taxon>Eurotiomycetidae</taxon>
        <taxon>Eurotiales</taxon>
        <taxon>Trichocomaceae</taxon>
        <taxon>Rasamsonia</taxon>
    </lineage>
</organism>
<accession>A0A0F4YIF5</accession>
<protein>
    <submittedName>
        <fullName evidence="2">Uncharacterized protein</fullName>
    </submittedName>
</protein>
<dbReference type="GeneID" id="25320960"/>
<gene>
    <name evidence="2" type="ORF">T310_8809</name>
</gene>
<proteinExistence type="predicted"/>